<name>A0A085MQK4_9BILA</name>
<accession>A0A085MQK4</accession>
<sequence length="60" mass="6475">MNNLCNRTGLLSNDTPCLKQIDEVVGRRRRSCGGLSYVFAAGKVGCILIVDETEDSSLGE</sequence>
<gene>
    <name evidence="1" type="ORF">M514_28322</name>
</gene>
<organism evidence="1">
    <name type="scientific">Trichuris suis</name>
    <name type="common">pig whipworm</name>
    <dbReference type="NCBI Taxonomy" id="68888"/>
    <lineage>
        <taxon>Eukaryota</taxon>
        <taxon>Metazoa</taxon>
        <taxon>Ecdysozoa</taxon>
        <taxon>Nematoda</taxon>
        <taxon>Enoplea</taxon>
        <taxon>Dorylaimia</taxon>
        <taxon>Trichinellida</taxon>
        <taxon>Trichuridae</taxon>
        <taxon>Trichuris</taxon>
    </lineage>
</organism>
<dbReference type="Proteomes" id="UP000030758">
    <property type="component" value="Unassembled WGS sequence"/>
</dbReference>
<evidence type="ECO:0000313" key="1">
    <source>
        <dbReference type="EMBL" id="KFD59500.1"/>
    </source>
</evidence>
<proteinExistence type="predicted"/>
<dbReference type="EMBL" id="KL367877">
    <property type="protein sequence ID" value="KFD59500.1"/>
    <property type="molecule type" value="Genomic_DNA"/>
</dbReference>
<reference evidence="1" key="1">
    <citation type="journal article" date="2014" name="Nat. Genet.">
        <title>Genome and transcriptome of the porcine whipworm Trichuris suis.</title>
        <authorList>
            <person name="Jex A.R."/>
            <person name="Nejsum P."/>
            <person name="Schwarz E.M."/>
            <person name="Hu L."/>
            <person name="Young N.D."/>
            <person name="Hall R.S."/>
            <person name="Korhonen P.K."/>
            <person name="Liao S."/>
            <person name="Thamsborg S."/>
            <person name="Xia J."/>
            <person name="Xu P."/>
            <person name="Wang S."/>
            <person name="Scheerlinck J.P."/>
            <person name="Hofmann A."/>
            <person name="Sternberg P.W."/>
            <person name="Wang J."/>
            <person name="Gasser R.B."/>
        </authorList>
    </citation>
    <scope>NUCLEOTIDE SEQUENCE [LARGE SCALE GENOMIC DNA]</scope>
    <source>
        <strain evidence="1">DCEP-RM93F</strain>
    </source>
</reference>
<dbReference type="AlphaFoldDB" id="A0A085MQK4"/>
<protein>
    <submittedName>
        <fullName evidence="1">Uncharacterized protein</fullName>
    </submittedName>
</protein>